<feature type="domain" description="NodB homology" evidence="1">
    <location>
        <begin position="61"/>
        <end position="265"/>
    </location>
</feature>
<evidence type="ECO:0000313" key="3">
    <source>
        <dbReference type="Proteomes" id="UP000580856"/>
    </source>
</evidence>
<evidence type="ECO:0000313" key="2">
    <source>
        <dbReference type="EMBL" id="NJB67214.1"/>
    </source>
</evidence>
<dbReference type="PANTHER" id="PTHR10587">
    <property type="entry name" value="GLYCOSYL TRANSFERASE-RELATED"/>
    <property type="match status" value="1"/>
</dbReference>
<dbReference type="RefSeq" id="WP_167940290.1">
    <property type="nucleotide sequence ID" value="NZ_JAATJA010000001.1"/>
</dbReference>
<organism evidence="2 3">
    <name type="scientific">Desulfobaculum xiamenense</name>
    <dbReference type="NCBI Taxonomy" id="995050"/>
    <lineage>
        <taxon>Bacteria</taxon>
        <taxon>Pseudomonadati</taxon>
        <taxon>Thermodesulfobacteriota</taxon>
        <taxon>Desulfovibrionia</taxon>
        <taxon>Desulfovibrionales</taxon>
        <taxon>Desulfovibrionaceae</taxon>
        <taxon>Desulfobaculum</taxon>
    </lineage>
</organism>
<dbReference type="SUPFAM" id="SSF88713">
    <property type="entry name" value="Glycoside hydrolase/deacetylase"/>
    <property type="match status" value="1"/>
</dbReference>
<sequence length="307" mass="34504">MLHALWDDAQLAGSEGDLRRVALDQPDLTPPLRTQPLRVLPPVPSVQQHVIRRVEPVDGRKVVALTFDLCERAVHRTGYQKDVVNFLRASGVKATFFAGGKWMRSHPEKTMQLMADSLFELGNHAWTHGNLAIMDEAEVRQQMDWTQAQYELLYEALQTRADAQGLSDEFCHVPASIRVMRLPYGRGDVRTGAILAAMGLPMIQWSVTGEYDERERTIEQLVAWNLEQIRPGAIVLMHANTVPQKTNDLVRRLVPELRRRGYEFVTVSELLALGTAVTVTDGYFEHPGDNLDLDGLFEGKGTLGRAK</sequence>
<dbReference type="AlphaFoldDB" id="A0A846QPS3"/>
<dbReference type="InterPro" id="IPR011330">
    <property type="entry name" value="Glyco_hydro/deAcase_b/a-brl"/>
</dbReference>
<name>A0A846QPS3_9BACT</name>
<dbReference type="PROSITE" id="PS51677">
    <property type="entry name" value="NODB"/>
    <property type="match status" value="1"/>
</dbReference>
<dbReference type="InterPro" id="IPR002509">
    <property type="entry name" value="NODB_dom"/>
</dbReference>
<dbReference type="GO" id="GO:0005975">
    <property type="term" value="P:carbohydrate metabolic process"/>
    <property type="evidence" value="ECO:0007669"/>
    <property type="project" value="InterPro"/>
</dbReference>
<evidence type="ECO:0000259" key="1">
    <source>
        <dbReference type="PROSITE" id="PS51677"/>
    </source>
</evidence>
<dbReference type="EMBL" id="JAATJA010000001">
    <property type="protein sequence ID" value="NJB67214.1"/>
    <property type="molecule type" value="Genomic_DNA"/>
</dbReference>
<dbReference type="PANTHER" id="PTHR10587:SF134">
    <property type="entry name" value="SECRETED PROTEIN"/>
    <property type="match status" value="1"/>
</dbReference>
<keyword evidence="3" id="KW-1185">Reference proteome</keyword>
<dbReference type="Proteomes" id="UP000580856">
    <property type="component" value="Unassembled WGS sequence"/>
</dbReference>
<dbReference type="GO" id="GO:0016810">
    <property type="term" value="F:hydrolase activity, acting on carbon-nitrogen (but not peptide) bonds"/>
    <property type="evidence" value="ECO:0007669"/>
    <property type="project" value="InterPro"/>
</dbReference>
<comment type="caution">
    <text evidence="2">The sequence shown here is derived from an EMBL/GenBank/DDBJ whole genome shotgun (WGS) entry which is preliminary data.</text>
</comment>
<dbReference type="Pfam" id="PF01522">
    <property type="entry name" value="Polysacc_deac_1"/>
    <property type="match status" value="1"/>
</dbReference>
<accession>A0A846QPS3</accession>
<dbReference type="InterPro" id="IPR050248">
    <property type="entry name" value="Polysacc_deacetylase_ArnD"/>
</dbReference>
<protein>
    <submittedName>
        <fullName evidence="2">Peptidoglycan/xylan/chitin deacetylase (PgdA/CDA1 family)</fullName>
    </submittedName>
</protein>
<dbReference type="Gene3D" id="3.20.20.370">
    <property type="entry name" value="Glycoside hydrolase/deacetylase"/>
    <property type="match status" value="1"/>
</dbReference>
<reference evidence="2 3" key="1">
    <citation type="submission" date="2020-03" db="EMBL/GenBank/DDBJ databases">
        <title>Genomic Encyclopedia of Type Strains, Phase IV (KMG-IV): sequencing the most valuable type-strain genomes for metagenomic binning, comparative biology and taxonomic classification.</title>
        <authorList>
            <person name="Goeker M."/>
        </authorList>
    </citation>
    <scope>NUCLEOTIDE SEQUENCE [LARGE SCALE GENOMIC DNA]</scope>
    <source>
        <strain evidence="2 3">DSM 24233</strain>
    </source>
</reference>
<proteinExistence type="predicted"/>
<gene>
    <name evidence="2" type="ORF">GGQ74_000854</name>
</gene>